<name>A0A839XUS0_9ACTN</name>
<accession>A0A839XUS0</accession>
<comment type="caution">
    <text evidence="1">The sequence shown here is derived from an EMBL/GenBank/DDBJ whole genome shotgun (WGS) entry which is preliminary data.</text>
</comment>
<dbReference type="EMBL" id="JACIBU010000001">
    <property type="protein sequence ID" value="MBB3674345.1"/>
    <property type="molecule type" value="Genomic_DNA"/>
</dbReference>
<dbReference type="Proteomes" id="UP000580718">
    <property type="component" value="Unassembled WGS sequence"/>
</dbReference>
<gene>
    <name evidence="1" type="ORF">FHX36_000080</name>
</gene>
<evidence type="ECO:0000313" key="1">
    <source>
        <dbReference type="EMBL" id="MBB3674345.1"/>
    </source>
</evidence>
<proteinExistence type="predicted"/>
<protein>
    <submittedName>
        <fullName evidence="1">Uncharacterized protein</fullName>
    </submittedName>
</protein>
<sequence length="166" mass="17063">MDGEIQLISDGDGLAVIGESTAVERFLAAEGLPSKDFGLARLKGVASFGAAAAQAGSEIAEHSGRWVKLTKQSAELVEKHGLRTSSTSGLSTGVVKGSKGQIKGFVEFAKAPGAQLTNPAFLTGAAGVMAQLAMKQTMDEITDYLAGSTRSSMTCSAPRKTPSMPT</sequence>
<reference evidence="1 2" key="1">
    <citation type="submission" date="2020-08" db="EMBL/GenBank/DDBJ databases">
        <title>Sequencing the genomes of 1000 actinobacteria strains.</title>
        <authorList>
            <person name="Klenk H.-P."/>
        </authorList>
    </citation>
    <scope>NUCLEOTIDE SEQUENCE [LARGE SCALE GENOMIC DNA]</scope>
    <source>
        <strain evidence="1 2">DSM 16678</strain>
    </source>
</reference>
<dbReference type="RefSeq" id="WP_220035798.1">
    <property type="nucleotide sequence ID" value="NZ_JACIBU010000001.1"/>
</dbReference>
<evidence type="ECO:0000313" key="2">
    <source>
        <dbReference type="Proteomes" id="UP000580718"/>
    </source>
</evidence>
<dbReference type="AlphaFoldDB" id="A0A839XUS0"/>
<organism evidence="1 2">
    <name type="scientific">Modestobacter versicolor</name>
    <dbReference type="NCBI Taxonomy" id="429133"/>
    <lineage>
        <taxon>Bacteria</taxon>
        <taxon>Bacillati</taxon>
        <taxon>Actinomycetota</taxon>
        <taxon>Actinomycetes</taxon>
        <taxon>Geodermatophilales</taxon>
        <taxon>Geodermatophilaceae</taxon>
        <taxon>Modestobacter</taxon>
    </lineage>
</organism>